<comment type="similarity">
    <text evidence="5">Belongs to the peptidase S1 family. CLIP subfamily.</text>
</comment>
<dbReference type="PROSITE" id="PS00135">
    <property type="entry name" value="TRYPSIN_SER"/>
    <property type="match status" value="1"/>
</dbReference>
<feature type="non-terminal residue" evidence="10">
    <location>
        <position position="1"/>
    </location>
</feature>
<dbReference type="Pfam" id="PF00040">
    <property type="entry name" value="fn2"/>
    <property type="match status" value="1"/>
</dbReference>
<dbReference type="CDD" id="cd00190">
    <property type="entry name" value="Tryp_SPc"/>
    <property type="match status" value="1"/>
</dbReference>
<dbReference type="InterPro" id="IPR018114">
    <property type="entry name" value="TRYPSIN_HIS"/>
</dbReference>
<dbReference type="InterPro" id="IPR009003">
    <property type="entry name" value="Peptidase_S1_PA"/>
</dbReference>
<dbReference type="Pfam" id="PF00089">
    <property type="entry name" value="Trypsin"/>
    <property type="match status" value="1"/>
</dbReference>
<dbReference type="PROSITE" id="PS51092">
    <property type="entry name" value="FN2_2"/>
    <property type="match status" value="1"/>
</dbReference>
<comment type="caution">
    <text evidence="6">Lacks conserved residue(s) required for the propagation of feature annotation.</text>
</comment>
<dbReference type="GO" id="GO:0004252">
    <property type="term" value="F:serine-type endopeptidase activity"/>
    <property type="evidence" value="ECO:0007669"/>
    <property type="project" value="InterPro"/>
</dbReference>
<dbReference type="GO" id="GO:0006508">
    <property type="term" value="P:proteolysis"/>
    <property type="evidence" value="ECO:0007669"/>
    <property type="project" value="UniProtKB-KW"/>
</dbReference>
<dbReference type="PROSITE" id="PS00134">
    <property type="entry name" value="TRYPSIN_HIS"/>
    <property type="match status" value="1"/>
</dbReference>
<keyword evidence="7" id="KW-0378">Hydrolase</keyword>
<evidence type="ECO:0000313" key="10">
    <source>
        <dbReference type="EMBL" id="CDW34472.1"/>
    </source>
</evidence>
<keyword evidence="7 10" id="KW-0645">Protease</keyword>
<dbReference type="PANTHER" id="PTHR24256">
    <property type="entry name" value="TRYPTASE-RELATED"/>
    <property type="match status" value="1"/>
</dbReference>
<evidence type="ECO:0000256" key="5">
    <source>
        <dbReference type="ARBA" id="ARBA00024195"/>
    </source>
</evidence>
<dbReference type="InterPro" id="IPR043504">
    <property type="entry name" value="Peptidase_S1_PA_chymotrypsin"/>
</dbReference>
<dbReference type="Gene3D" id="2.40.10.10">
    <property type="entry name" value="Trypsin-like serine proteases"/>
    <property type="match status" value="2"/>
</dbReference>
<keyword evidence="4" id="KW-0325">Glycoprotein</keyword>
<evidence type="ECO:0000256" key="7">
    <source>
        <dbReference type="RuleBase" id="RU363034"/>
    </source>
</evidence>
<dbReference type="InterPro" id="IPR051487">
    <property type="entry name" value="Ser/Thr_Proteases_Immune/Dev"/>
</dbReference>
<dbReference type="OrthoDB" id="6352817at2759"/>
<dbReference type="SUPFAM" id="SSF57440">
    <property type="entry name" value="Kringle-like"/>
    <property type="match status" value="1"/>
</dbReference>
<evidence type="ECO:0000259" key="9">
    <source>
        <dbReference type="PROSITE" id="PS51092"/>
    </source>
</evidence>
<keyword evidence="3 6" id="KW-1015">Disulfide bond</keyword>
<dbReference type="InterPro" id="IPR000562">
    <property type="entry name" value="FN_type2_dom"/>
</dbReference>
<gene>
    <name evidence="10" type="primary">SP16</name>
</gene>
<dbReference type="PRINTS" id="PR00722">
    <property type="entry name" value="CHYMOTRYPSIN"/>
</dbReference>
<protein>
    <submittedName>
        <fullName evidence="10">Serine protease 16 [Nasonia vitripennis]</fullName>
    </submittedName>
</protein>
<dbReference type="EMBL" id="HACA01017111">
    <property type="protein sequence ID" value="CDW34472.1"/>
    <property type="molecule type" value="Transcribed_RNA"/>
</dbReference>
<evidence type="ECO:0000256" key="4">
    <source>
        <dbReference type="ARBA" id="ARBA00023180"/>
    </source>
</evidence>
<dbReference type="SUPFAM" id="SSF50494">
    <property type="entry name" value="Trypsin-like serine proteases"/>
    <property type="match status" value="1"/>
</dbReference>
<dbReference type="AlphaFoldDB" id="A0A0K2U949"/>
<reference evidence="10" key="1">
    <citation type="submission" date="2014-05" db="EMBL/GenBank/DDBJ databases">
        <authorList>
            <person name="Chronopoulou M."/>
        </authorList>
    </citation>
    <scope>NUCLEOTIDE SEQUENCE</scope>
    <source>
        <tissue evidence="10">Whole organism</tissue>
    </source>
</reference>
<keyword evidence="1" id="KW-0732">Signal</keyword>
<sequence length="493" mass="54990">FILDHIFKQRRMLQSVIVITALAILFIPSNTFSQKPSIACKVIDQASQNISSCIFPFKFQNRTLNECIVDSEDHDKPWCPTRIINTTKPINSKEDLDGHWGNCLEECVVNRDIEKNILVNHDMKFLGDNGILCRECINWKECPWAKKVVTSLQGSLSPTQKNFWIKFMKSQRCGINGRNICCKAGPKINESINSKEFGVWKPDSSKFECGTSLDSFFIHGGADSKLGEFPFLALLGYPYYSLKCLDTIYLCGGSLINKHYILTAAHCLTIEDKPLKEIVLGEHNINSNPDCTNKFCAPSTQKRTPIKIITHEKWNIHTPTKGYDIGLVRMDRPVILAREDSQNSLLSPVCLPWKSYAPGRDINEGEETFVAGWGRVTNNANKAYENYCAIGAATPVLQKLATNIVSHGKCNEEFTQFNVSSDQQICSGGVKGKDSCNGDSGGPLMFKDNGLSDTPMFQIGIVSFGTASCGIGKPGVYTKVVYFLKWIEDHLEP</sequence>
<evidence type="ECO:0000256" key="1">
    <source>
        <dbReference type="ARBA" id="ARBA00022729"/>
    </source>
</evidence>
<dbReference type="PROSITE" id="PS50240">
    <property type="entry name" value="TRYPSIN_DOM"/>
    <property type="match status" value="1"/>
</dbReference>
<dbReference type="SMART" id="SM00020">
    <property type="entry name" value="Tryp_SPc"/>
    <property type="match status" value="1"/>
</dbReference>
<organism evidence="10">
    <name type="scientific">Lepeophtheirus salmonis</name>
    <name type="common">Salmon louse</name>
    <name type="synonym">Caligus salmonis</name>
    <dbReference type="NCBI Taxonomy" id="72036"/>
    <lineage>
        <taxon>Eukaryota</taxon>
        <taxon>Metazoa</taxon>
        <taxon>Ecdysozoa</taxon>
        <taxon>Arthropoda</taxon>
        <taxon>Crustacea</taxon>
        <taxon>Multicrustacea</taxon>
        <taxon>Hexanauplia</taxon>
        <taxon>Copepoda</taxon>
        <taxon>Siphonostomatoida</taxon>
        <taxon>Caligidae</taxon>
        <taxon>Lepeophtheirus</taxon>
    </lineage>
</organism>
<evidence type="ECO:0000256" key="2">
    <source>
        <dbReference type="ARBA" id="ARBA00022737"/>
    </source>
</evidence>
<evidence type="ECO:0000256" key="6">
    <source>
        <dbReference type="PROSITE-ProRule" id="PRU00479"/>
    </source>
</evidence>
<dbReference type="FunFam" id="2.40.10.10:FF:000028">
    <property type="entry name" value="Serine protease easter"/>
    <property type="match status" value="1"/>
</dbReference>
<dbReference type="InterPro" id="IPR001254">
    <property type="entry name" value="Trypsin_dom"/>
</dbReference>
<dbReference type="SMART" id="SM00059">
    <property type="entry name" value="FN2"/>
    <property type="match status" value="1"/>
</dbReference>
<keyword evidence="7" id="KW-0720">Serine protease</keyword>
<keyword evidence="2" id="KW-0677">Repeat</keyword>
<feature type="domain" description="Fibronectin type-II" evidence="9">
    <location>
        <begin position="48"/>
        <end position="105"/>
    </location>
</feature>
<dbReference type="Gene3D" id="2.10.10.10">
    <property type="entry name" value="Fibronectin, type II, collagen-binding"/>
    <property type="match status" value="1"/>
</dbReference>
<dbReference type="InterPro" id="IPR013806">
    <property type="entry name" value="Kringle-like"/>
</dbReference>
<feature type="domain" description="Peptidase S1" evidence="8">
    <location>
        <begin position="218"/>
        <end position="492"/>
    </location>
</feature>
<feature type="disulfide bond" evidence="6">
    <location>
        <begin position="53"/>
        <end position="79"/>
    </location>
</feature>
<evidence type="ECO:0000259" key="8">
    <source>
        <dbReference type="PROSITE" id="PS50240"/>
    </source>
</evidence>
<evidence type="ECO:0000256" key="3">
    <source>
        <dbReference type="ARBA" id="ARBA00023157"/>
    </source>
</evidence>
<dbReference type="InterPro" id="IPR036943">
    <property type="entry name" value="FN_type2_sf"/>
</dbReference>
<dbReference type="InterPro" id="IPR033116">
    <property type="entry name" value="TRYPSIN_SER"/>
</dbReference>
<accession>A0A0K2U949</accession>
<dbReference type="InterPro" id="IPR001314">
    <property type="entry name" value="Peptidase_S1A"/>
</dbReference>
<proteinExistence type="inferred from homology"/>
<name>A0A0K2U949_LEPSM</name>